<keyword evidence="6" id="KW-0539">Nucleus</keyword>
<evidence type="ECO:0000256" key="4">
    <source>
        <dbReference type="ARBA" id="ARBA00022801"/>
    </source>
</evidence>
<dbReference type="SMART" id="SM01168">
    <property type="entry name" value="DUF1907"/>
    <property type="match status" value="1"/>
</dbReference>
<dbReference type="SUPFAM" id="SSF117856">
    <property type="entry name" value="AF0104/ALDC/Ptd012-like"/>
    <property type="match status" value="1"/>
</dbReference>
<gene>
    <name evidence="8" type="ORF">SSLN_LOCUS8176</name>
</gene>
<dbReference type="GO" id="GO:0016788">
    <property type="term" value="F:hydrolase activity, acting on ester bonds"/>
    <property type="evidence" value="ECO:0007669"/>
    <property type="project" value="TreeGrafter"/>
</dbReference>
<evidence type="ECO:0000256" key="6">
    <source>
        <dbReference type="ARBA" id="ARBA00023242"/>
    </source>
</evidence>
<keyword evidence="3" id="KW-0479">Metal-binding</keyword>
<accession>A0A183SVC8</accession>
<dbReference type="Proteomes" id="UP000275846">
    <property type="component" value="Unassembled WGS sequence"/>
</dbReference>
<evidence type="ECO:0000313" key="10">
    <source>
        <dbReference type="WBParaSite" id="SSLN_0000850001-mRNA-1"/>
    </source>
</evidence>
<evidence type="ECO:0000259" key="7">
    <source>
        <dbReference type="SMART" id="SM01168"/>
    </source>
</evidence>
<sequence length="196" mass="21671">MDVANACKVRAGEILGGGTGPYPTTGHPCEVIEVIAKRRLCEGSIGKFLHQALQSRYGRGDEPMALGGVFLLEGSGAKYHVLSELPNEPYHTFPDLKSYLKCFEMKAPIIGMGTVLSHDPVRLPFIFIFLPSGRVPLKEGSLKQNDLGLHMHSFHIYNVERNVAGHLETDTDPEAASYRIFLHPASHICRMDKPVY</sequence>
<reference evidence="10" key="1">
    <citation type="submission" date="2016-06" db="UniProtKB">
        <authorList>
            <consortium name="WormBaseParasite"/>
        </authorList>
    </citation>
    <scope>IDENTIFICATION</scope>
</reference>
<proteinExistence type="predicted"/>
<comment type="subunit">
    <text evidence="2">Monomer.</text>
</comment>
<protein>
    <submittedName>
        <fullName evidence="10">DUF1907 domain-containing protein</fullName>
    </submittedName>
</protein>
<dbReference type="PANTHER" id="PTHR13204">
    <property type="entry name" value="PTD012 PROTEIN"/>
    <property type="match status" value="1"/>
</dbReference>
<organism evidence="10">
    <name type="scientific">Schistocephalus solidus</name>
    <name type="common">Tapeworm</name>
    <dbReference type="NCBI Taxonomy" id="70667"/>
    <lineage>
        <taxon>Eukaryota</taxon>
        <taxon>Metazoa</taxon>
        <taxon>Spiralia</taxon>
        <taxon>Lophotrochozoa</taxon>
        <taxon>Platyhelminthes</taxon>
        <taxon>Cestoda</taxon>
        <taxon>Eucestoda</taxon>
        <taxon>Diphyllobothriidea</taxon>
        <taxon>Diphyllobothriidae</taxon>
        <taxon>Schistocephalus</taxon>
    </lineage>
</organism>
<dbReference type="WBParaSite" id="SSLN_0000850001-mRNA-1">
    <property type="protein sequence ID" value="SSLN_0000850001-mRNA-1"/>
    <property type="gene ID" value="SSLN_0000850001"/>
</dbReference>
<keyword evidence="5" id="KW-0862">Zinc</keyword>
<evidence type="ECO:0000256" key="2">
    <source>
        <dbReference type="ARBA" id="ARBA00011245"/>
    </source>
</evidence>
<evidence type="ECO:0000313" key="8">
    <source>
        <dbReference type="EMBL" id="VDL94561.1"/>
    </source>
</evidence>
<dbReference type="AlphaFoldDB" id="A0A183SVC8"/>
<dbReference type="InterPro" id="IPR015021">
    <property type="entry name" value="C11orf54_DUF1907"/>
</dbReference>
<keyword evidence="4" id="KW-0378">Hydrolase</keyword>
<feature type="domain" description="DUF1907" evidence="7">
    <location>
        <begin position="2"/>
        <end position="191"/>
    </location>
</feature>
<evidence type="ECO:0000313" key="9">
    <source>
        <dbReference type="Proteomes" id="UP000275846"/>
    </source>
</evidence>
<dbReference type="EMBL" id="UYSU01034513">
    <property type="protein sequence ID" value="VDL94561.1"/>
    <property type="molecule type" value="Genomic_DNA"/>
</dbReference>
<dbReference type="GO" id="GO:0008270">
    <property type="term" value="F:zinc ion binding"/>
    <property type="evidence" value="ECO:0007669"/>
    <property type="project" value="TreeGrafter"/>
</dbReference>
<evidence type="ECO:0000256" key="3">
    <source>
        <dbReference type="ARBA" id="ARBA00022723"/>
    </source>
</evidence>
<reference evidence="8 9" key="2">
    <citation type="submission" date="2018-11" db="EMBL/GenBank/DDBJ databases">
        <authorList>
            <consortium name="Pathogen Informatics"/>
        </authorList>
    </citation>
    <scope>NUCLEOTIDE SEQUENCE [LARGE SCALE GENOMIC DNA]</scope>
    <source>
        <strain evidence="8 9">NST_G2</strain>
    </source>
</reference>
<dbReference type="Pfam" id="PF08925">
    <property type="entry name" value="DUF1907"/>
    <property type="match status" value="1"/>
</dbReference>
<name>A0A183SVC8_SCHSO</name>
<dbReference type="PANTHER" id="PTHR13204:SF1">
    <property type="entry name" value="ESTER HYDROLASE C11ORF54"/>
    <property type="match status" value="1"/>
</dbReference>
<dbReference type="OrthoDB" id="5119241at2759"/>
<dbReference type="GO" id="GO:0005634">
    <property type="term" value="C:nucleus"/>
    <property type="evidence" value="ECO:0007669"/>
    <property type="project" value="UniProtKB-SubCell"/>
</dbReference>
<evidence type="ECO:0000256" key="1">
    <source>
        <dbReference type="ARBA" id="ARBA00004123"/>
    </source>
</evidence>
<keyword evidence="9" id="KW-1185">Reference proteome</keyword>
<evidence type="ECO:0000256" key="5">
    <source>
        <dbReference type="ARBA" id="ARBA00022833"/>
    </source>
</evidence>
<comment type="subcellular location">
    <subcellularLocation>
        <location evidence="1">Nucleus</location>
    </subcellularLocation>
</comment>